<sequence>MAKIAYLPPLSIVWKIVGATLIFFLAATIRHLLFQSNALDLGWFDQAIYLISQGQTPIISFRGFHILGDHASLIVYPLALFYKIFPSVYWLLFLQAIALALGAWPTYQLAQQAGLKESESQAMVWAYLLYPLVFNLSIFDFHPEVFALPSLLWMIWTARAGKSWGFAISLIITLSTKAVLSLTVIGLGFWLFLIDRKRSYGAIALLTGISWFIIATKGIIPAFSGGEAAAVSRYQFLGNSVSEIAQNLFLKPQVLLSHLFTGENLGYLILLFVPVLWGLSLKGLSSLIPALPALWLNLLTDYQPQKDLTHQYALPILPFLILMAITTLVHYPHRFRQPKLIIVWSLITFLALGKYGYFFGKYWENWDNLAAMRTAVSLVKTSDSLLTSPQIAPHLSQRVNLQLAIKDAEPIAPKVFTYILLNTRHPGWDNSEATVNNLVKNLQQNQAFKLRYQQDDVYLFENQTR</sequence>
<organism evidence="2">
    <name type="scientific">Woronichinia naegeliana WA131</name>
    <dbReference type="NCBI Taxonomy" id="2824559"/>
    <lineage>
        <taxon>Bacteria</taxon>
        <taxon>Bacillati</taxon>
        <taxon>Cyanobacteriota</taxon>
        <taxon>Cyanophyceae</taxon>
        <taxon>Synechococcales</taxon>
        <taxon>Coelosphaeriaceae</taxon>
        <taxon>Woronichinia</taxon>
    </lineage>
</organism>
<dbReference type="KEGG" id="wna:KA717_16215"/>
<evidence type="ECO:0000313" key="2">
    <source>
        <dbReference type="EMBL" id="UXE63948.1"/>
    </source>
</evidence>
<feature type="transmembrane region" description="Helical" evidence="1">
    <location>
        <begin position="312"/>
        <end position="329"/>
    </location>
</feature>
<dbReference type="Pfam" id="PF09852">
    <property type="entry name" value="DUF2079"/>
    <property type="match status" value="1"/>
</dbReference>
<feature type="transmembrane region" description="Helical" evidence="1">
    <location>
        <begin position="88"/>
        <end position="110"/>
    </location>
</feature>
<keyword evidence="1" id="KW-0812">Transmembrane</keyword>
<feature type="transmembrane region" description="Helical" evidence="1">
    <location>
        <begin position="200"/>
        <end position="220"/>
    </location>
</feature>
<proteinExistence type="predicted"/>
<protein>
    <submittedName>
        <fullName evidence="2">DUF2079 domain-containing protein</fullName>
    </submittedName>
</protein>
<feature type="transmembrane region" description="Helical" evidence="1">
    <location>
        <begin position="341"/>
        <end position="359"/>
    </location>
</feature>
<dbReference type="InterPro" id="IPR018650">
    <property type="entry name" value="STSV1_Orf64"/>
</dbReference>
<accession>A0A977L1S6</accession>
<gene>
    <name evidence="2" type="ORF">KA717_16215</name>
</gene>
<feature type="transmembrane region" description="Helical" evidence="1">
    <location>
        <begin position="122"/>
        <end position="143"/>
    </location>
</feature>
<feature type="transmembrane region" description="Helical" evidence="1">
    <location>
        <begin position="12"/>
        <end position="33"/>
    </location>
</feature>
<reference evidence="2" key="1">
    <citation type="submission" date="2021-04" db="EMBL/GenBank/DDBJ databases">
        <title>Genome sequence of Woronichinia naegeliana from Washington state freshwater lake bloom.</title>
        <authorList>
            <person name="Dreher T.W."/>
        </authorList>
    </citation>
    <scope>NUCLEOTIDE SEQUENCE</scope>
    <source>
        <strain evidence="2">WA131</strain>
    </source>
</reference>
<keyword evidence="1" id="KW-0472">Membrane</keyword>
<dbReference type="AlphaFoldDB" id="A0A977L1S6"/>
<dbReference type="EMBL" id="CP073041">
    <property type="protein sequence ID" value="UXE63948.1"/>
    <property type="molecule type" value="Genomic_DNA"/>
</dbReference>
<feature type="transmembrane region" description="Helical" evidence="1">
    <location>
        <begin position="163"/>
        <end position="193"/>
    </location>
</feature>
<keyword evidence="1" id="KW-1133">Transmembrane helix</keyword>
<feature type="transmembrane region" description="Helical" evidence="1">
    <location>
        <begin position="265"/>
        <end position="291"/>
    </location>
</feature>
<name>A0A977L1S6_9CYAN</name>
<evidence type="ECO:0000256" key="1">
    <source>
        <dbReference type="SAM" id="Phobius"/>
    </source>
</evidence>
<dbReference type="Proteomes" id="UP001065613">
    <property type="component" value="Chromosome"/>
</dbReference>